<accession>N0BKT0</accession>
<protein>
    <recommendedName>
        <fullName evidence="1 6">Shikimate dehydrogenase (NADP(+))</fullName>
        <shortName evidence="6">SDH</shortName>
        <ecNumber evidence="1 6">1.1.1.25</ecNumber>
    </recommendedName>
</protein>
<feature type="binding site" evidence="6">
    <location>
        <position position="239"/>
    </location>
    <ligand>
        <name>shikimate</name>
        <dbReference type="ChEBI" id="CHEBI:36208"/>
    </ligand>
</feature>
<feature type="binding site" evidence="6">
    <location>
        <begin position="13"/>
        <end position="15"/>
    </location>
    <ligand>
        <name>shikimate</name>
        <dbReference type="ChEBI" id="CHEBI:36208"/>
    </ligand>
</feature>
<evidence type="ECO:0000256" key="4">
    <source>
        <dbReference type="ARBA" id="ARBA00023002"/>
    </source>
</evidence>
<comment type="similarity">
    <text evidence="6">Belongs to the shikimate dehydrogenase family.</text>
</comment>
<dbReference type="NCBIfam" id="TIGR00507">
    <property type="entry name" value="aroE"/>
    <property type="match status" value="1"/>
</dbReference>
<dbReference type="InterPro" id="IPR041121">
    <property type="entry name" value="SDH_C"/>
</dbReference>
<dbReference type="InterPro" id="IPR011342">
    <property type="entry name" value="Shikimate_DH"/>
</dbReference>
<dbReference type="Pfam" id="PF01488">
    <property type="entry name" value="Shikimate_DH"/>
    <property type="match status" value="1"/>
</dbReference>
<dbReference type="SUPFAM" id="SSF51735">
    <property type="entry name" value="NAD(P)-binding Rossmann-fold domains"/>
    <property type="match status" value="1"/>
</dbReference>
<dbReference type="InterPro" id="IPR013708">
    <property type="entry name" value="Shikimate_DH-bd_N"/>
</dbReference>
<dbReference type="Pfam" id="PF18317">
    <property type="entry name" value="SDH_C"/>
    <property type="match status" value="1"/>
</dbReference>
<dbReference type="GO" id="GO:0008652">
    <property type="term" value="P:amino acid biosynthetic process"/>
    <property type="evidence" value="ECO:0007669"/>
    <property type="project" value="UniProtKB-KW"/>
</dbReference>
<evidence type="ECO:0000259" key="9">
    <source>
        <dbReference type="Pfam" id="PF18317"/>
    </source>
</evidence>
<evidence type="ECO:0000256" key="2">
    <source>
        <dbReference type="ARBA" id="ARBA00022605"/>
    </source>
</evidence>
<keyword evidence="2 6" id="KW-0028">Amino-acid biosynthesis</keyword>
<comment type="pathway">
    <text evidence="6">Metabolic intermediate biosynthesis; chorismate biosynthesis; chorismate from D-erythrose 4-phosphate and phosphoenolpyruvate: step 4/7.</text>
</comment>
<dbReference type="Gene3D" id="3.40.50.10860">
    <property type="entry name" value="Leucine Dehydrogenase, chain A, domain 1"/>
    <property type="match status" value="1"/>
</dbReference>
<dbReference type="GO" id="GO:0050661">
    <property type="term" value="F:NADP binding"/>
    <property type="evidence" value="ECO:0007669"/>
    <property type="project" value="InterPro"/>
</dbReference>
<dbReference type="SUPFAM" id="SSF53223">
    <property type="entry name" value="Aminoacid dehydrogenase-like, N-terminal domain"/>
    <property type="match status" value="1"/>
</dbReference>
<dbReference type="InterPro" id="IPR006151">
    <property type="entry name" value="Shikm_DH/Glu-tRNA_Rdtase"/>
</dbReference>
<sequence>MKYCIIGYPLKHSVSPEMQNSAFRYYNMDAEYVKLEVNPEGFSEEIRIIEKRFNGANVTIPFKEEVAKYYELVGDARAIRTANTIDFKKGLAYNTDVYGALKAIEPKFSIEEIKNIRVLVVGAGGAGKAVSYGLVKNGAVVLIHNRTESRALNLVEELRRFGRAIFIRREELEKVNVDMVVNATPLGMHGFKNELPLPEKAIQGVVFDTVYNPMETKLIRVAKEKGCDVVYGIDMLVYQGAKAFEIWTGKKAPVGVMRDAALKALETFIKG</sequence>
<feature type="active site" description="Proton acceptor" evidence="6">
    <location>
        <position position="63"/>
    </location>
</feature>
<dbReference type="GO" id="GO:0004764">
    <property type="term" value="F:shikimate 3-dehydrogenase (NADP+) activity"/>
    <property type="evidence" value="ECO:0007669"/>
    <property type="project" value="UniProtKB-UniRule"/>
</dbReference>
<dbReference type="Proteomes" id="UP000013307">
    <property type="component" value="Chromosome"/>
</dbReference>
<dbReference type="EMBL" id="CP005290">
    <property type="protein sequence ID" value="AGK61126.1"/>
    <property type="molecule type" value="Genomic_DNA"/>
</dbReference>
<dbReference type="PANTHER" id="PTHR21089">
    <property type="entry name" value="SHIKIMATE DEHYDROGENASE"/>
    <property type="match status" value="1"/>
</dbReference>
<organism evidence="10 11">
    <name type="scientific">Archaeoglobus sulfaticallidus PM70-1</name>
    <dbReference type="NCBI Taxonomy" id="387631"/>
    <lineage>
        <taxon>Archaea</taxon>
        <taxon>Methanobacteriati</taxon>
        <taxon>Methanobacteriota</taxon>
        <taxon>Archaeoglobi</taxon>
        <taxon>Archaeoglobales</taxon>
        <taxon>Archaeoglobaceae</taxon>
        <taxon>Archaeoglobus</taxon>
    </lineage>
</organism>
<gene>
    <name evidence="6" type="primary">aroE</name>
    <name evidence="10" type="ORF">Asulf_01126</name>
</gene>
<dbReference type="AlphaFoldDB" id="N0BKT0"/>
<dbReference type="GO" id="GO:0019632">
    <property type="term" value="P:shikimate metabolic process"/>
    <property type="evidence" value="ECO:0007669"/>
    <property type="project" value="InterPro"/>
</dbReference>
<evidence type="ECO:0000313" key="11">
    <source>
        <dbReference type="Proteomes" id="UP000013307"/>
    </source>
</evidence>
<feature type="binding site" evidence="6">
    <location>
        <position position="59"/>
    </location>
    <ligand>
        <name>shikimate</name>
        <dbReference type="ChEBI" id="CHEBI:36208"/>
    </ligand>
</feature>
<evidence type="ECO:0000259" key="8">
    <source>
        <dbReference type="Pfam" id="PF08501"/>
    </source>
</evidence>
<dbReference type="InterPro" id="IPR036291">
    <property type="entry name" value="NAD(P)-bd_dom_sf"/>
</dbReference>
<dbReference type="PANTHER" id="PTHR21089:SF1">
    <property type="entry name" value="BIFUNCTIONAL 3-DEHYDROQUINATE DEHYDRATASE_SHIKIMATE DEHYDROGENASE, CHLOROPLASTIC"/>
    <property type="match status" value="1"/>
</dbReference>
<feature type="binding site" evidence="6">
    <location>
        <position position="232"/>
    </location>
    <ligand>
        <name>NADP(+)</name>
        <dbReference type="ChEBI" id="CHEBI:58349"/>
    </ligand>
</feature>
<name>N0BKT0_9EURY</name>
<dbReference type="Pfam" id="PF08501">
    <property type="entry name" value="Shikimate_dh_N"/>
    <property type="match status" value="1"/>
</dbReference>
<dbReference type="InterPro" id="IPR022893">
    <property type="entry name" value="Shikimate_DH_fam"/>
</dbReference>
<feature type="domain" description="SDH C-terminal" evidence="9">
    <location>
        <begin position="232"/>
        <end position="262"/>
    </location>
</feature>
<feature type="binding site" evidence="6">
    <location>
        <begin position="145"/>
        <end position="150"/>
    </location>
    <ligand>
        <name>NADP(+)</name>
        <dbReference type="ChEBI" id="CHEBI:58349"/>
    </ligand>
</feature>
<comment type="function">
    <text evidence="6">Involved in the biosynthesis of the chorismate, which leads to the biosynthesis of aromatic amino acids. Catalyzes the reversible NADPH linked reduction of 3-dehydroshikimate (DHSA) to yield shikimate (SA).</text>
</comment>
<dbReference type="GO" id="GO:0009073">
    <property type="term" value="P:aromatic amino acid family biosynthetic process"/>
    <property type="evidence" value="ECO:0007669"/>
    <property type="project" value="UniProtKB-KW"/>
</dbReference>
<comment type="caution">
    <text evidence="6">Lacks conserved residue(s) required for the propagation of feature annotation.</text>
</comment>
<feature type="binding site" evidence="6">
    <location>
        <position position="209"/>
    </location>
    <ligand>
        <name>NADP(+)</name>
        <dbReference type="ChEBI" id="CHEBI:58349"/>
    </ligand>
</feature>
<evidence type="ECO:0000313" key="10">
    <source>
        <dbReference type="EMBL" id="AGK61126.1"/>
    </source>
</evidence>
<dbReference type="UniPathway" id="UPA00053">
    <property type="reaction ID" value="UER00087"/>
</dbReference>
<evidence type="ECO:0000256" key="5">
    <source>
        <dbReference type="ARBA" id="ARBA00023141"/>
    </source>
</evidence>
<keyword evidence="11" id="KW-1185">Reference proteome</keyword>
<feature type="binding site" evidence="6">
    <location>
        <position position="211"/>
    </location>
    <ligand>
        <name>shikimate</name>
        <dbReference type="ChEBI" id="CHEBI:36208"/>
    </ligand>
</feature>
<evidence type="ECO:0000256" key="6">
    <source>
        <dbReference type="HAMAP-Rule" id="MF_00222"/>
    </source>
</evidence>
<dbReference type="EC" id="1.1.1.25" evidence="1 6"/>
<dbReference type="HOGENOM" id="CLU_044063_4_1_2"/>
<proteinExistence type="inferred from homology"/>
<dbReference type="eggNOG" id="arCOG01033">
    <property type="taxonomic scope" value="Archaea"/>
</dbReference>
<keyword evidence="3 6" id="KW-0521">NADP</keyword>
<dbReference type="KEGG" id="ast:Asulf_01126"/>
<comment type="catalytic activity">
    <reaction evidence="6">
        <text>shikimate + NADP(+) = 3-dehydroshikimate + NADPH + H(+)</text>
        <dbReference type="Rhea" id="RHEA:17737"/>
        <dbReference type="ChEBI" id="CHEBI:15378"/>
        <dbReference type="ChEBI" id="CHEBI:16630"/>
        <dbReference type="ChEBI" id="CHEBI:36208"/>
        <dbReference type="ChEBI" id="CHEBI:57783"/>
        <dbReference type="ChEBI" id="CHEBI:58349"/>
        <dbReference type="EC" id="1.1.1.25"/>
    </reaction>
</comment>
<comment type="subunit">
    <text evidence="6">Homodimer.</text>
</comment>
<dbReference type="Gene3D" id="3.40.50.720">
    <property type="entry name" value="NAD(P)-binding Rossmann-like Domain"/>
    <property type="match status" value="1"/>
</dbReference>
<dbReference type="HAMAP" id="MF_00222">
    <property type="entry name" value="Shikimate_DH_AroE"/>
    <property type="match status" value="1"/>
</dbReference>
<evidence type="ECO:0000256" key="3">
    <source>
        <dbReference type="ARBA" id="ARBA00022857"/>
    </source>
</evidence>
<dbReference type="CDD" id="cd01065">
    <property type="entry name" value="NAD_bind_Shikimate_DH"/>
    <property type="match status" value="1"/>
</dbReference>
<dbReference type="GO" id="GO:0009423">
    <property type="term" value="P:chorismate biosynthetic process"/>
    <property type="evidence" value="ECO:0007669"/>
    <property type="project" value="UniProtKB-UniRule"/>
</dbReference>
<dbReference type="OrthoDB" id="8744at2157"/>
<feature type="binding site" evidence="6">
    <location>
        <position position="96"/>
    </location>
    <ligand>
        <name>shikimate</name>
        <dbReference type="ChEBI" id="CHEBI:36208"/>
    </ligand>
</feature>
<dbReference type="RefSeq" id="WP_015590724.1">
    <property type="nucleotide sequence ID" value="NC_021169.1"/>
</dbReference>
<feature type="binding site" evidence="6">
    <location>
        <begin position="122"/>
        <end position="126"/>
    </location>
    <ligand>
        <name>NADP(+)</name>
        <dbReference type="ChEBI" id="CHEBI:58349"/>
    </ligand>
</feature>
<evidence type="ECO:0000256" key="1">
    <source>
        <dbReference type="ARBA" id="ARBA00012962"/>
    </source>
</evidence>
<dbReference type="GeneID" id="15392767"/>
<feature type="domain" description="Shikimate dehydrogenase substrate binding N-terminal" evidence="8">
    <location>
        <begin position="5"/>
        <end position="85"/>
    </location>
</feature>
<dbReference type="STRING" id="387631.Asulf_01126"/>
<keyword evidence="4 6" id="KW-0560">Oxidoreductase</keyword>
<feature type="binding site" evidence="6">
    <location>
        <position position="83"/>
    </location>
    <ligand>
        <name>shikimate</name>
        <dbReference type="ChEBI" id="CHEBI:36208"/>
    </ligand>
</feature>
<dbReference type="InterPro" id="IPR046346">
    <property type="entry name" value="Aminoacid_DH-like_N_sf"/>
</dbReference>
<feature type="domain" description="Quinate/shikimate 5-dehydrogenase/glutamyl-tRNA reductase" evidence="7">
    <location>
        <begin position="110"/>
        <end position="184"/>
    </location>
</feature>
<evidence type="ECO:0000259" key="7">
    <source>
        <dbReference type="Pfam" id="PF01488"/>
    </source>
</evidence>
<reference evidence="10 11" key="1">
    <citation type="journal article" date="2013" name="Genome Announc.">
        <title>Complete Genome Sequence of the Thermophilic and Facultatively Chemolithoautotrophic Sulfate Reducer Archaeoglobus sulfaticallidus Strain PM70-1T.</title>
        <authorList>
            <person name="Stokke R."/>
            <person name="Hocking W.P."/>
            <person name="Steinsbu B.O."/>
            <person name="Steen I.H."/>
        </authorList>
    </citation>
    <scope>NUCLEOTIDE SEQUENCE [LARGE SCALE GENOMIC DNA]</scope>
    <source>
        <strain evidence="10">PM70-1</strain>
    </source>
</reference>
<keyword evidence="5 6" id="KW-0057">Aromatic amino acid biosynthesis</keyword>